<comment type="caution">
    <text evidence="3">The sequence shown here is derived from an EMBL/GenBank/DDBJ whole genome shotgun (WGS) entry which is preliminary data.</text>
</comment>
<proteinExistence type="predicted"/>
<evidence type="ECO:0000313" key="4">
    <source>
        <dbReference type="Proteomes" id="UP001362999"/>
    </source>
</evidence>
<feature type="signal peptide" evidence="2">
    <location>
        <begin position="1"/>
        <end position="17"/>
    </location>
</feature>
<keyword evidence="4" id="KW-1185">Reference proteome</keyword>
<accession>A0AAW0AWM0</accession>
<dbReference type="EMBL" id="JAWWNJ010000047">
    <property type="protein sequence ID" value="KAK7017625.1"/>
    <property type="molecule type" value="Genomic_DNA"/>
</dbReference>
<evidence type="ECO:0000256" key="1">
    <source>
        <dbReference type="SAM" id="MobiDB-lite"/>
    </source>
</evidence>
<dbReference type="Proteomes" id="UP001362999">
    <property type="component" value="Unassembled WGS sequence"/>
</dbReference>
<reference evidence="3 4" key="1">
    <citation type="journal article" date="2024" name="J Genomics">
        <title>Draft genome sequencing and assembly of Favolaschia claudopus CIRM-BRFM 2984 isolated from oak limbs.</title>
        <authorList>
            <person name="Navarro D."/>
            <person name="Drula E."/>
            <person name="Chaduli D."/>
            <person name="Cazenave R."/>
            <person name="Ahrendt S."/>
            <person name="Wang J."/>
            <person name="Lipzen A."/>
            <person name="Daum C."/>
            <person name="Barry K."/>
            <person name="Grigoriev I.V."/>
            <person name="Favel A."/>
            <person name="Rosso M.N."/>
            <person name="Martin F."/>
        </authorList>
    </citation>
    <scope>NUCLEOTIDE SEQUENCE [LARGE SCALE GENOMIC DNA]</scope>
    <source>
        <strain evidence="3 4">CIRM-BRFM 2984</strain>
    </source>
</reference>
<dbReference type="AlphaFoldDB" id="A0AAW0AWM0"/>
<feature type="chain" id="PRO_5043508290" description="Secreted protein" evidence="2">
    <location>
        <begin position="18"/>
        <end position="103"/>
    </location>
</feature>
<feature type="region of interest" description="Disordered" evidence="1">
    <location>
        <begin position="83"/>
        <end position="103"/>
    </location>
</feature>
<gene>
    <name evidence="3" type="ORF">R3P38DRAFT_2984355</name>
</gene>
<evidence type="ECO:0000256" key="2">
    <source>
        <dbReference type="SAM" id="SignalP"/>
    </source>
</evidence>
<organism evidence="3 4">
    <name type="scientific">Favolaschia claudopus</name>
    <dbReference type="NCBI Taxonomy" id="2862362"/>
    <lineage>
        <taxon>Eukaryota</taxon>
        <taxon>Fungi</taxon>
        <taxon>Dikarya</taxon>
        <taxon>Basidiomycota</taxon>
        <taxon>Agaricomycotina</taxon>
        <taxon>Agaricomycetes</taxon>
        <taxon>Agaricomycetidae</taxon>
        <taxon>Agaricales</taxon>
        <taxon>Marasmiineae</taxon>
        <taxon>Mycenaceae</taxon>
        <taxon>Favolaschia</taxon>
    </lineage>
</organism>
<protein>
    <recommendedName>
        <fullName evidence="5">Secreted protein</fullName>
    </recommendedName>
</protein>
<sequence length="103" mass="11085">MQTYLTFLLGCLAACQASPSALEITAVVAQAEVLESTPRMSPRSPGSPIHPPFIEYPGESDSEPSDDIRRRSAFFVPVSIVHQPGSGDEASASGRYWPLLHSN</sequence>
<feature type="region of interest" description="Disordered" evidence="1">
    <location>
        <begin position="36"/>
        <end position="66"/>
    </location>
</feature>
<keyword evidence="2" id="KW-0732">Signal</keyword>
<evidence type="ECO:0000313" key="3">
    <source>
        <dbReference type="EMBL" id="KAK7017625.1"/>
    </source>
</evidence>
<evidence type="ECO:0008006" key="5">
    <source>
        <dbReference type="Google" id="ProtNLM"/>
    </source>
</evidence>
<name>A0AAW0AWM0_9AGAR</name>